<dbReference type="EMBL" id="CM039171">
    <property type="protein sequence ID" value="KAH9792468.1"/>
    <property type="molecule type" value="Genomic_DNA"/>
</dbReference>
<dbReference type="Proteomes" id="UP000829398">
    <property type="component" value="Chromosome 2"/>
</dbReference>
<proteinExistence type="predicted"/>
<accession>A0ACB8N2V8</accession>
<reference evidence="2" key="1">
    <citation type="journal article" date="2023" name="Hortic. Res.">
        <title>A chromosome-level phased genome enabling allele-level studies in sweet orange: a case study on citrus Huanglongbing tolerance.</title>
        <authorList>
            <person name="Wu B."/>
            <person name="Yu Q."/>
            <person name="Deng Z."/>
            <person name="Duan Y."/>
            <person name="Luo F."/>
            <person name="Gmitter F. Jr."/>
        </authorList>
    </citation>
    <scope>NUCLEOTIDE SEQUENCE [LARGE SCALE GENOMIC DNA]</scope>
    <source>
        <strain evidence="2">cv. Valencia</strain>
    </source>
</reference>
<evidence type="ECO:0000313" key="1">
    <source>
        <dbReference type="EMBL" id="KAH9792468.1"/>
    </source>
</evidence>
<evidence type="ECO:0000313" key="2">
    <source>
        <dbReference type="Proteomes" id="UP000829398"/>
    </source>
</evidence>
<protein>
    <submittedName>
        <fullName evidence="1">Uncharacterized protein</fullName>
    </submittedName>
</protein>
<comment type="caution">
    <text evidence="1">The sequence shown here is derived from an EMBL/GenBank/DDBJ whole genome shotgun (WGS) entry which is preliminary data.</text>
</comment>
<keyword evidence="2" id="KW-1185">Reference proteome</keyword>
<organism evidence="1 2">
    <name type="scientific">Citrus sinensis</name>
    <name type="common">Sweet orange</name>
    <name type="synonym">Citrus aurantium var. sinensis</name>
    <dbReference type="NCBI Taxonomy" id="2711"/>
    <lineage>
        <taxon>Eukaryota</taxon>
        <taxon>Viridiplantae</taxon>
        <taxon>Streptophyta</taxon>
        <taxon>Embryophyta</taxon>
        <taxon>Tracheophyta</taxon>
        <taxon>Spermatophyta</taxon>
        <taxon>Magnoliopsida</taxon>
        <taxon>eudicotyledons</taxon>
        <taxon>Gunneridae</taxon>
        <taxon>Pentapetalae</taxon>
        <taxon>rosids</taxon>
        <taxon>malvids</taxon>
        <taxon>Sapindales</taxon>
        <taxon>Rutaceae</taxon>
        <taxon>Aurantioideae</taxon>
        <taxon>Citrus</taxon>
    </lineage>
</organism>
<sequence>MFHGTHGHTTTECRDFKTQVEDLMGNRYLDEFVNETIPMVGSSCEGDQSNRNMSHEQPMVRVIVGGPTLAEDSNRSRKNYARYSMTSKEVFFNTPATKRARIRQVPIIWMDEDEEGILYPHEDALVIKATAASKKFNWILVDTGSSVDVLFKSTLEEIGIADLREFLLDDFRLLLSEDEQATRKAMQITSLDTRVEVKDGRQEPVEELRTVNLEQGDSRKTIQIGSRLKEELKQELVHCLWAHADVFAWTHEDMPGIDPEVACHRLAIKKGARVMSFGLKNVGATYQRLVNKIFKSLIGRTMEVYVDDMITKSKKPNERVKHLEETFGLLRKYKMKLNSEKCAFRVESRKFLGFIVSHRGIEANPEKIQAIVQMRSPRNLKEIQSLTGKLAALTSTLVVHAREADVLFLYMAISDHATTSIIVREEEGVQYPIYYTSKALLDAETRYPPLEKLALALVVATRKLRPYFQAFPVSVITNQPLRQTLRKLDAYGRLVKWAIELSEFDINYKLRAAIKAQAIADFVAEFIEPEVGFDQLSAATVNDEDRAWRLSVDGSSGEQGARAGIVLEGPEGDEISYAIRLEFTATNNQAEYETLIAGLELANAVKADRVKVRTDSQLVANHVSERFQPRDGKMEQYLKKVKQMIGKFESVDVIQIPREENYRADILARMAAVSDPKMPKSVPLEVKSWPSIEQNLEISYELGRSEVKRRVNCNRLKPWKGLDIEILEPGVLGGVDVGGDCRTTMRIYLQALDYEIWEIICDGPFMPLTRNEVGEDIPKPSREWNELEKRKATLNSKAMNALFCALDKKEFHRVSSCESANEIWHKLEVVYEGTNQVKESKISRYTRQYELFQMEQNESVYSMYTRFTNIVNTLGALGKTFSNSDKVKKIIRSLPKEWRQKKTVIEEAKDLNILPIDDLIGSLISYEEDLEAERGNEEKKKNIALKASKHESDEESEQDEEEMDMLARRFRKLFKKSGERRKFRDLKNRKEKKELIKCYECKKLGHIRTECHLLNKLKKKAMVAT</sequence>
<gene>
    <name evidence="1" type="ORF">KPL71_004135</name>
</gene>
<name>A0ACB8N2V8_CITSI</name>